<proteinExistence type="predicted"/>
<evidence type="ECO:0000313" key="1">
    <source>
        <dbReference type="EMBL" id="JAD47549.1"/>
    </source>
</evidence>
<reference evidence="1" key="1">
    <citation type="submission" date="2014-09" db="EMBL/GenBank/DDBJ databases">
        <authorList>
            <person name="Magalhaes I.L.F."/>
            <person name="Oliveira U."/>
            <person name="Santos F.R."/>
            <person name="Vidigal T.H.D.A."/>
            <person name="Brescovit A.D."/>
            <person name="Santos A.J."/>
        </authorList>
    </citation>
    <scope>NUCLEOTIDE SEQUENCE</scope>
    <source>
        <tissue evidence="1">Shoot tissue taken approximately 20 cm above the soil surface</tissue>
    </source>
</reference>
<protein>
    <submittedName>
        <fullName evidence="1">Uncharacterized protein</fullName>
    </submittedName>
</protein>
<reference evidence="1" key="2">
    <citation type="journal article" date="2015" name="Data Brief">
        <title>Shoot transcriptome of the giant reed, Arundo donax.</title>
        <authorList>
            <person name="Barrero R.A."/>
            <person name="Guerrero F.D."/>
            <person name="Moolhuijzen P."/>
            <person name="Goolsby J.A."/>
            <person name="Tidwell J."/>
            <person name="Bellgard S.E."/>
            <person name="Bellgard M.I."/>
        </authorList>
    </citation>
    <scope>NUCLEOTIDE SEQUENCE</scope>
    <source>
        <tissue evidence="1">Shoot tissue taken approximately 20 cm above the soil surface</tissue>
    </source>
</reference>
<organism evidence="1">
    <name type="scientific">Arundo donax</name>
    <name type="common">Giant reed</name>
    <name type="synonym">Donax arundinaceus</name>
    <dbReference type="NCBI Taxonomy" id="35708"/>
    <lineage>
        <taxon>Eukaryota</taxon>
        <taxon>Viridiplantae</taxon>
        <taxon>Streptophyta</taxon>
        <taxon>Embryophyta</taxon>
        <taxon>Tracheophyta</taxon>
        <taxon>Spermatophyta</taxon>
        <taxon>Magnoliopsida</taxon>
        <taxon>Liliopsida</taxon>
        <taxon>Poales</taxon>
        <taxon>Poaceae</taxon>
        <taxon>PACMAD clade</taxon>
        <taxon>Arundinoideae</taxon>
        <taxon>Arundineae</taxon>
        <taxon>Arundo</taxon>
    </lineage>
</organism>
<sequence length="37" mass="4218">MPHSLYQANEFTLICCKFGMARSYGFTEESYGPLVLL</sequence>
<accession>A0A0A9Q8F5</accession>
<dbReference type="EMBL" id="GBRH01250346">
    <property type="protein sequence ID" value="JAD47549.1"/>
    <property type="molecule type" value="Transcribed_RNA"/>
</dbReference>
<dbReference type="AlphaFoldDB" id="A0A0A9Q8F5"/>
<name>A0A0A9Q8F5_ARUDO</name>